<accession>A0A4V6NGI7</accession>
<dbReference type="InterPro" id="IPR011008">
    <property type="entry name" value="Dimeric_a/b-barrel"/>
</dbReference>
<dbReference type="RefSeq" id="WP_058963196.1">
    <property type="nucleotide sequence ID" value="NZ_CABKVM010000013.1"/>
</dbReference>
<feature type="domain" description="HTH asnC-type" evidence="4">
    <location>
        <begin position="1"/>
        <end position="77"/>
    </location>
</feature>
<dbReference type="Proteomes" id="UP000295184">
    <property type="component" value="Unassembled WGS sequence"/>
</dbReference>
<dbReference type="GeneID" id="97382017"/>
<evidence type="ECO:0000256" key="2">
    <source>
        <dbReference type="ARBA" id="ARBA00023125"/>
    </source>
</evidence>
<comment type="caution">
    <text evidence="5">The sequence shown here is derived from an EMBL/GenBank/DDBJ whole genome shotgun (WGS) entry which is preliminary data.</text>
</comment>
<dbReference type="PANTHER" id="PTHR43413:SF7">
    <property type="entry name" value="HTH-TYPE TRANSCRIPTIONAL REGULATOR PTR2"/>
    <property type="match status" value="1"/>
</dbReference>
<keyword evidence="2 5" id="KW-0238">DNA-binding</keyword>
<dbReference type="SUPFAM" id="SSF54909">
    <property type="entry name" value="Dimeric alpha+beta barrel"/>
    <property type="match status" value="1"/>
</dbReference>
<dbReference type="SUPFAM" id="SSF46785">
    <property type="entry name" value="Winged helix' DNA-binding domain"/>
    <property type="match status" value="1"/>
</dbReference>
<protein>
    <submittedName>
        <fullName evidence="5">DNA-binding Lrp family transcriptional regulator</fullName>
    </submittedName>
</protein>
<dbReference type="InterPro" id="IPR019887">
    <property type="entry name" value="Tscrpt_reg_AsnC/Lrp_C"/>
</dbReference>
<dbReference type="STRING" id="1650663.GCA_001486665_00700"/>
<keyword evidence="3" id="KW-0804">Transcription</keyword>
<evidence type="ECO:0000313" key="5">
    <source>
        <dbReference type="EMBL" id="TCL53352.1"/>
    </source>
</evidence>
<organism evidence="5 6">
    <name type="scientific">Allofournierella massiliensis</name>
    <dbReference type="NCBI Taxonomy" id="1650663"/>
    <lineage>
        <taxon>Bacteria</taxon>
        <taxon>Bacillati</taxon>
        <taxon>Bacillota</taxon>
        <taxon>Clostridia</taxon>
        <taxon>Eubacteriales</taxon>
        <taxon>Oscillospiraceae</taxon>
        <taxon>Allofournierella</taxon>
    </lineage>
</organism>
<dbReference type="OrthoDB" id="66249at2"/>
<reference evidence="5 6" key="1">
    <citation type="submission" date="2019-03" db="EMBL/GenBank/DDBJ databases">
        <title>Genomic Encyclopedia of Type Strains, Phase IV (KMG-IV): sequencing the most valuable type-strain genomes for metagenomic binning, comparative biology and taxonomic classification.</title>
        <authorList>
            <person name="Goeker M."/>
        </authorList>
    </citation>
    <scope>NUCLEOTIDE SEQUENCE [LARGE SCALE GENOMIC DNA]</scope>
    <source>
        <strain evidence="5 6">DSM 100451</strain>
    </source>
</reference>
<name>A0A4V6NGI7_9FIRM</name>
<evidence type="ECO:0000256" key="3">
    <source>
        <dbReference type="ARBA" id="ARBA00023163"/>
    </source>
</evidence>
<dbReference type="InterPro" id="IPR036388">
    <property type="entry name" value="WH-like_DNA-bd_sf"/>
</dbReference>
<evidence type="ECO:0000313" key="6">
    <source>
        <dbReference type="Proteomes" id="UP000295184"/>
    </source>
</evidence>
<evidence type="ECO:0000259" key="4">
    <source>
        <dbReference type="PROSITE" id="PS50956"/>
    </source>
</evidence>
<dbReference type="EMBL" id="SLUM01000037">
    <property type="protein sequence ID" value="TCL53352.1"/>
    <property type="molecule type" value="Genomic_DNA"/>
</dbReference>
<dbReference type="GO" id="GO:0043565">
    <property type="term" value="F:sequence-specific DNA binding"/>
    <property type="evidence" value="ECO:0007669"/>
    <property type="project" value="InterPro"/>
</dbReference>
<dbReference type="AlphaFoldDB" id="A0A4V6NGI7"/>
<dbReference type="InterPro" id="IPR050684">
    <property type="entry name" value="HTH-Siroheme_Decarb"/>
</dbReference>
<keyword evidence="1" id="KW-0805">Transcription regulation</keyword>
<dbReference type="InterPro" id="IPR019888">
    <property type="entry name" value="Tscrpt_reg_AsnC-like"/>
</dbReference>
<dbReference type="PANTHER" id="PTHR43413">
    <property type="entry name" value="TRANSCRIPTIONAL REGULATOR, ASNC FAMILY"/>
    <property type="match status" value="1"/>
</dbReference>
<dbReference type="Gene3D" id="3.30.70.920">
    <property type="match status" value="1"/>
</dbReference>
<dbReference type="Pfam" id="PF01037">
    <property type="entry name" value="AsnC_trans_reg"/>
    <property type="match status" value="1"/>
</dbReference>
<dbReference type="Gene3D" id="1.10.10.10">
    <property type="entry name" value="Winged helix-like DNA-binding domain superfamily/Winged helix DNA-binding domain"/>
    <property type="match status" value="1"/>
</dbReference>
<dbReference type="PROSITE" id="PS50956">
    <property type="entry name" value="HTH_ASNC_2"/>
    <property type="match status" value="1"/>
</dbReference>
<proteinExistence type="predicted"/>
<dbReference type="InterPro" id="IPR000485">
    <property type="entry name" value="AsnC-type_HTH_dom"/>
</dbReference>
<dbReference type="SMART" id="SM00344">
    <property type="entry name" value="HTH_ASNC"/>
    <property type="match status" value="1"/>
</dbReference>
<gene>
    <name evidence="5" type="ORF">EDD77_13721</name>
</gene>
<dbReference type="InterPro" id="IPR036390">
    <property type="entry name" value="WH_DNA-bd_sf"/>
</dbReference>
<dbReference type="Pfam" id="PF13404">
    <property type="entry name" value="HTH_AsnC-type"/>
    <property type="match status" value="1"/>
</dbReference>
<sequence>MERLLKLLEENARLSVEELAAMLSTTPEDVAARMDDYAKKGVIRGYRAMVDWEKVSTDKVQAVIELRVRPKKSHGFDEIAMAISQFDEVQSVLLMSGGYDLQLVIAGHSFQEIALFVAKRLSPMDDVLSTATHFVLRTYKKDGVMYAEEEPDEREWATL</sequence>
<evidence type="ECO:0000256" key="1">
    <source>
        <dbReference type="ARBA" id="ARBA00023015"/>
    </source>
</evidence>